<dbReference type="GO" id="GO:0003723">
    <property type="term" value="F:RNA binding"/>
    <property type="evidence" value="ECO:0007669"/>
    <property type="project" value="InterPro"/>
</dbReference>
<protein>
    <submittedName>
        <fullName evidence="2">Uncharacterized protein</fullName>
    </submittedName>
</protein>
<evidence type="ECO:0000313" key="2">
    <source>
        <dbReference type="EnsemblMetazoa" id="CJA00468.1"/>
    </source>
</evidence>
<reference evidence="2" key="2">
    <citation type="submission" date="2022-06" db="UniProtKB">
        <authorList>
            <consortium name="EnsemblMetazoa"/>
        </authorList>
    </citation>
    <scope>IDENTIFICATION</scope>
    <source>
        <strain evidence="2">DF5081</strain>
    </source>
</reference>
<feature type="region of interest" description="Disordered" evidence="1">
    <location>
        <begin position="1"/>
        <end position="27"/>
    </location>
</feature>
<dbReference type="EnsemblMetazoa" id="CJA00468.1">
    <property type="protein sequence ID" value="CJA00468.1"/>
    <property type="gene ID" value="WBGene00119672"/>
</dbReference>
<dbReference type="Proteomes" id="UP000005237">
    <property type="component" value="Unassembled WGS sequence"/>
</dbReference>
<dbReference type="InterPro" id="IPR020103">
    <property type="entry name" value="PsdUridine_synth_cat_dom_sf"/>
</dbReference>
<dbReference type="Gene3D" id="3.30.2350.10">
    <property type="entry name" value="Pseudouridine synthase"/>
    <property type="match status" value="1"/>
</dbReference>
<name>A0A8R1DF13_CAEJA</name>
<feature type="compositionally biased region" description="Low complexity" evidence="1">
    <location>
        <begin position="14"/>
        <end position="27"/>
    </location>
</feature>
<accession>A0A8R1DF13</accession>
<evidence type="ECO:0000256" key="1">
    <source>
        <dbReference type="SAM" id="MobiDB-lite"/>
    </source>
</evidence>
<sequence>MNNLRRISPICKFSTTPEPSTTNPTNPLVQKALTPKTFTNASQLARHLSKNVLAHAPGRFVVLQKPYGVSCVGQVQANGGIFGNSVHDERKTERWAGTIREKPAEQIGVTISDCIQDLRKLLREPQLSFCTGLKRYLSGAIVLPCNDKDTNVLKECIRRMSADVEPPFMYNALAITVGRPPKNNGLVTGFATFRNVGKHKEYIFEERKVKKRQKSGKFAVEGHMSYKVLETKNGVSLVDFSVDKFARHLPRLMLTQMCAPILGDTIYWRRLAEVDGAPELISAGNRGHKIWIPRTLPEALELPNRSLLTSLPIYCHVYNTIFEDVGGHEAHGLVAAAKPPAHFLSMLEVLGLLPAYKEFKNKKEKPADTLETPVARSSGDFVF</sequence>
<keyword evidence="3" id="KW-1185">Reference proteome</keyword>
<evidence type="ECO:0000313" key="3">
    <source>
        <dbReference type="Proteomes" id="UP000005237"/>
    </source>
</evidence>
<dbReference type="SUPFAM" id="SSF55120">
    <property type="entry name" value="Pseudouridine synthase"/>
    <property type="match status" value="1"/>
</dbReference>
<organism evidence="2 3">
    <name type="scientific">Caenorhabditis japonica</name>
    <dbReference type="NCBI Taxonomy" id="281687"/>
    <lineage>
        <taxon>Eukaryota</taxon>
        <taxon>Metazoa</taxon>
        <taxon>Ecdysozoa</taxon>
        <taxon>Nematoda</taxon>
        <taxon>Chromadorea</taxon>
        <taxon>Rhabditida</taxon>
        <taxon>Rhabditina</taxon>
        <taxon>Rhabditomorpha</taxon>
        <taxon>Rhabditoidea</taxon>
        <taxon>Rhabditidae</taxon>
        <taxon>Peloderinae</taxon>
        <taxon>Caenorhabditis</taxon>
    </lineage>
</organism>
<dbReference type="OMA" id="AVEGHMS"/>
<dbReference type="GO" id="GO:0009982">
    <property type="term" value="F:pseudouridine synthase activity"/>
    <property type="evidence" value="ECO:0007669"/>
    <property type="project" value="InterPro"/>
</dbReference>
<dbReference type="AlphaFoldDB" id="A0A8R1DF13"/>
<dbReference type="GO" id="GO:0001522">
    <property type="term" value="P:pseudouridine synthesis"/>
    <property type="evidence" value="ECO:0007669"/>
    <property type="project" value="InterPro"/>
</dbReference>
<proteinExistence type="predicted"/>
<reference evidence="3" key="1">
    <citation type="submission" date="2010-08" db="EMBL/GenBank/DDBJ databases">
        <authorList>
            <consortium name="Caenorhabditis japonica Sequencing Consortium"/>
            <person name="Wilson R.K."/>
        </authorList>
    </citation>
    <scope>NUCLEOTIDE SEQUENCE [LARGE SCALE GENOMIC DNA]</scope>
    <source>
        <strain evidence="3">DF5081</strain>
    </source>
</reference>